<comment type="caution">
    <text evidence="1">The sequence shown here is derived from an EMBL/GenBank/DDBJ whole genome shotgun (WGS) entry which is preliminary data.</text>
</comment>
<name>A0ACB9IB36_9ASTR</name>
<accession>A0ACB9IB36</accession>
<dbReference type="EMBL" id="CM042026">
    <property type="protein sequence ID" value="KAI3805282.1"/>
    <property type="molecule type" value="Genomic_DNA"/>
</dbReference>
<dbReference type="Proteomes" id="UP001056120">
    <property type="component" value="Linkage Group LG09"/>
</dbReference>
<protein>
    <submittedName>
        <fullName evidence="1">Uncharacterized protein</fullName>
    </submittedName>
</protein>
<organism evidence="1 2">
    <name type="scientific">Smallanthus sonchifolius</name>
    <dbReference type="NCBI Taxonomy" id="185202"/>
    <lineage>
        <taxon>Eukaryota</taxon>
        <taxon>Viridiplantae</taxon>
        <taxon>Streptophyta</taxon>
        <taxon>Embryophyta</taxon>
        <taxon>Tracheophyta</taxon>
        <taxon>Spermatophyta</taxon>
        <taxon>Magnoliopsida</taxon>
        <taxon>eudicotyledons</taxon>
        <taxon>Gunneridae</taxon>
        <taxon>Pentapetalae</taxon>
        <taxon>asterids</taxon>
        <taxon>campanulids</taxon>
        <taxon>Asterales</taxon>
        <taxon>Asteraceae</taxon>
        <taxon>Asteroideae</taxon>
        <taxon>Heliantheae alliance</taxon>
        <taxon>Millerieae</taxon>
        <taxon>Smallanthus</taxon>
    </lineage>
</organism>
<reference evidence="2" key="1">
    <citation type="journal article" date="2022" name="Mol. Ecol. Resour.">
        <title>The genomes of chicory, endive, great burdock and yacon provide insights into Asteraceae palaeo-polyploidization history and plant inulin production.</title>
        <authorList>
            <person name="Fan W."/>
            <person name="Wang S."/>
            <person name="Wang H."/>
            <person name="Wang A."/>
            <person name="Jiang F."/>
            <person name="Liu H."/>
            <person name="Zhao H."/>
            <person name="Xu D."/>
            <person name="Zhang Y."/>
        </authorList>
    </citation>
    <scope>NUCLEOTIDE SEQUENCE [LARGE SCALE GENOMIC DNA]</scope>
    <source>
        <strain evidence="2">cv. Yunnan</strain>
    </source>
</reference>
<keyword evidence="2" id="KW-1185">Reference proteome</keyword>
<proteinExistence type="predicted"/>
<reference evidence="1 2" key="2">
    <citation type="journal article" date="2022" name="Mol. Ecol. Resour.">
        <title>The genomes of chicory, endive, great burdock and yacon provide insights into Asteraceae paleo-polyploidization history and plant inulin production.</title>
        <authorList>
            <person name="Fan W."/>
            <person name="Wang S."/>
            <person name="Wang H."/>
            <person name="Wang A."/>
            <person name="Jiang F."/>
            <person name="Liu H."/>
            <person name="Zhao H."/>
            <person name="Xu D."/>
            <person name="Zhang Y."/>
        </authorList>
    </citation>
    <scope>NUCLEOTIDE SEQUENCE [LARGE SCALE GENOMIC DNA]</scope>
    <source>
        <strain evidence="2">cv. Yunnan</strain>
        <tissue evidence="1">Leaves</tissue>
    </source>
</reference>
<evidence type="ECO:0000313" key="1">
    <source>
        <dbReference type="EMBL" id="KAI3805282.1"/>
    </source>
</evidence>
<evidence type="ECO:0000313" key="2">
    <source>
        <dbReference type="Proteomes" id="UP001056120"/>
    </source>
</evidence>
<gene>
    <name evidence="1" type="ORF">L1987_27513</name>
</gene>
<sequence length="210" mass="24351">MNILDSRFIGLMANKSKQNQSIQRQVNDYETSRLLRVQENRKKMQDLGLKRIANSLTSLVDSQEMRNKKVKPTYINNTRDEEFMPDNDDDSLEDNQEVETSVEVSKKHRPRYIAPLSMNRIVNLAKKNRITAPNASQKLQLDSNAKENNQCRSTISMGELISKTQRGEKYDVPDAAKTWVLKSIGQSYKCDFLMECMSNMRYGVIRCRFD</sequence>